<name>A0A2M8LGW2_9BACT</name>
<sequence length="244" mass="26647">MRLPVAVLALASMILVPFASAFAHGPGNGSEGNRPEHRPPAIAFEIVSASASETGEGTITATIEKVSPKLTEEMGLEEGEEMTITYTSETTFIVDGGEVERDSFETGEILFVIGEVDAEGMTITAKVIADKPAFSHPRGLFRVGEVVEIDTEANTILIQSLRSLQEGELQQYVLVSYDDETTFDKDRQAVSESGVSVGDKIHVRGDVNTESEAYFAEIDAEHVLLWTELEPKRPFFQQGHRQAE</sequence>
<evidence type="ECO:0000313" key="3">
    <source>
        <dbReference type="Proteomes" id="UP000231436"/>
    </source>
</evidence>
<evidence type="ECO:0000256" key="1">
    <source>
        <dbReference type="SAM" id="SignalP"/>
    </source>
</evidence>
<feature type="chain" id="PRO_5014896025" description="DUF5666 domain-containing protein" evidence="1">
    <location>
        <begin position="24"/>
        <end position="244"/>
    </location>
</feature>
<accession>A0A2M8LGW2</accession>
<dbReference type="EMBL" id="PFEU01000016">
    <property type="protein sequence ID" value="PJE76683.1"/>
    <property type="molecule type" value="Genomic_DNA"/>
</dbReference>
<evidence type="ECO:0000313" key="2">
    <source>
        <dbReference type="EMBL" id="PJE76683.1"/>
    </source>
</evidence>
<dbReference type="Proteomes" id="UP000231436">
    <property type="component" value="Unassembled WGS sequence"/>
</dbReference>
<gene>
    <name evidence="2" type="ORF">COV05_03320</name>
</gene>
<evidence type="ECO:0008006" key="4">
    <source>
        <dbReference type="Google" id="ProtNLM"/>
    </source>
</evidence>
<reference evidence="3" key="1">
    <citation type="submission" date="2017-09" db="EMBL/GenBank/DDBJ databases">
        <title>Depth-based differentiation of microbial function through sediment-hosted aquifers and enrichment of novel symbionts in the deep terrestrial subsurface.</title>
        <authorList>
            <person name="Probst A.J."/>
            <person name="Ladd B."/>
            <person name="Jarett J.K."/>
            <person name="Geller-Mcgrath D.E."/>
            <person name="Sieber C.M.K."/>
            <person name="Emerson J.B."/>
            <person name="Anantharaman K."/>
            <person name="Thomas B.C."/>
            <person name="Malmstrom R."/>
            <person name="Stieglmeier M."/>
            <person name="Klingl A."/>
            <person name="Woyke T."/>
            <person name="Ryan C.M."/>
            <person name="Banfield J.F."/>
        </authorList>
    </citation>
    <scope>NUCLEOTIDE SEQUENCE [LARGE SCALE GENOMIC DNA]</scope>
</reference>
<dbReference type="AlphaFoldDB" id="A0A2M8LGW2"/>
<proteinExistence type="predicted"/>
<feature type="signal peptide" evidence="1">
    <location>
        <begin position="1"/>
        <end position="23"/>
    </location>
</feature>
<protein>
    <recommendedName>
        <fullName evidence="4">DUF5666 domain-containing protein</fullName>
    </recommendedName>
</protein>
<comment type="caution">
    <text evidence="2">The sequence shown here is derived from an EMBL/GenBank/DDBJ whole genome shotgun (WGS) entry which is preliminary data.</text>
</comment>
<keyword evidence="1" id="KW-0732">Signal</keyword>
<organism evidence="2 3">
    <name type="scientific">Candidatus Uhrbacteria bacterium CG10_big_fil_rev_8_21_14_0_10_48_16</name>
    <dbReference type="NCBI Taxonomy" id="1975038"/>
    <lineage>
        <taxon>Bacteria</taxon>
        <taxon>Candidatus Uhriibacteriota</taxon>
    </lineage>
</organism>